<proteinExistence type="predicted"/>
<dbReference type="PANTHER" id="PTHR43182:SF1">
    <property type="entry name" value="COBALT-PRECORRIN-7 C(5)-METHYLTRANSFERASE"/>
    <property type="match status" value="1"/>
</dbReference>
<dbReference type="SUPFAM" id="SSF53790">
    <property type="entry name" value="Tetrapyrrole methylase"/>
    <property type="match status" value="1"/>
</dbReference>
<keyword evidence="4" id="KW-0808">Transferase</keyword>
<dbReference type="Gene3D" id="3.40.1010.10">
    <property type="entry name" value="Cobalt-precorrin-4 Transmethylase, Domain 1"/>
    <property type="match status" value="1"/>
</dbReference>
<name>A0A9W4DPN9_9ACTN</name>
<dbReference type="AlphaFoldDB" id="A0A9W4DPN9"/>
<feature type="domain" description="Tetrapyrrole methylase" evidence="6">
    <location>
        <begin position="48"/>
        <end position="184"/>
    </location>
</feature>
<dbReference type="GO" id="GO:0009236">
    <property type="term" value="P:cobalamin biosynthetic process"/>
    <property type="evidence" value="ECO:0007669"/>
    <property type="project" value="UniProtKB-KW"/>
</dbReference>
<sequence length="415" mass="40984">MGDAVITVLGTGTGGPPPAVGAADLLVGAARHLEAAELPGGARRLVLGPLGPALDEIDGYVAAGRRVVVLASGDPGFFGIVRALGARFGAGALDVRPSAPSVAVAFARAGLSWDDAVVVSAHGRDLRAAVNVCRAHPKAAVLTGPGAGAAELGAALARTGIARTLVVARGLGSPGESVVAVSPEEAADRDWGDAVGVVLCLRPGAAVPAAGTVAGPPAAPAGWALPEADFAHRDSMVTKFEVRALALARLGPRTGELVWDIGAGSGSVGVECARFGAAVVAVDRSAEAVERVRANARVHGVDVQAVVGSAPAVLGQLPDPDAVFVGGGGSDVAAVVAACARRARRAVVVTLAAVDRVAGVRAALAAAGFTADGVLLQSSRLAPLPGGVTRLAAANPVFVLWAERPATPRTEGARS</sequence>
<dbReference type="InterPro" id="IPR029063">
    <property type="entry name" value="SAM-dependent_MTases_sf"/>
</dbReference>
<dbReference type="InterPro" id="IPR050714">
    <property type="entry name" value="Cobalamin_biosynth_MTase"/>
</dbReference>
<dbReference type="InterPro" id="IPR041698">
    <property type="entry name" value="Methyltransf_25"/>
</dbReference>
<dbReference type="Proteomes" id="UP001152519">
    <property type="component" value="Unassembled WGS sequence"/>
</dbReference>
<dbReference type="InterPro" id="IPR000878">
    <property type="entry name" value="4pyrrol_Mease"/>
</dbReference>
<dbReference type="InterPro" id="IPR014008">
    <property type="entry name" value="Cbl_synth_MTase_CbiT"/>
</dbReference>
<evidence type="ECO:0000256" key="3">
    <source>
        <dbReference type="ARBA" id="ARBA00022603"/>
    </source>
</evidence>
<dbReference type="InterPro" id="IPR014776">
    <property type="entry name" value="4pyrrole_Mease_sub2"/>
</dbReference>
<dbReference type="GO" id="GO:0032259">
    <property type="term" value="P:methylation"/>
    <property type="evidence" value="ECO:0007669"/>
    <property type="project" value="UniProtKB-KW"/>
</dbReference>
<evidence type="ECO:0000256" key="2">
    <source>
        <dbReference type="ARBA" id="ARBA00022573"/>
    </source>
</evidence>
<dbReference type="Gene3D" id="3.30.950.10">
    <property type="entry name" value="Methyltransferase, Cobalt-precorrin-4 Transmethylase, Domain 2"/>
    <property type="match status" value="1"/>
</dbReference>
<evidence type="ECO:0000313" key="8">
    <source>
        <dbReference type="EMBL" id="CAG6393971.1"/>
    </source>
</evidence>
<protein>
    <submittedName>
        <fullName evidence="8">Precorrin-6Y C5,15-methyltransferase (Decarboxylating)</fullName>
    </submittedName>
</protein>
<dbReference type="InterPro" id="IPR012818">
    <property type="entry name" value="CbiE"/>
</dbReference>
<dbReference type="SUPFAM" id="SSF53335">
    <property type="entry name" value="S-adenosyl-L-methionine-dependent methyltransferases"/>
    <property type="match status" value="1"/>
</dbReference>
<evidence type="ECO:0000259" key="7">
    <source>
        <dbReference type="Pfam" id="PF13649"/>
    </source>
</evidence>
<reference evidence="8" key="1">
    <citation type="submission" date="2021-05" db="EMBL/GenBank/DDBJ databases">
        <authorList>
            <person name="Arsene-Ploetze F."/>
        </authorList>
    </citation>
    <scope>NUCLEOTIDE SEQUENCE</scope>
    <source>
        <strain evidence="8">DSM 42138</strain>
    </source>
</reference>
<accession>A0A9W4DPN9</accession>
<organism evidence="8 9">
    <name type="scientific">Actinacidiphila cocklensis</name>
    <dbReference type="NCBI Taxonomy" id="887465"/>
    <lineage>
        <taxon>Bacteria</taxon>
        <taxon>Bacillati</taxon>
        <taxon>Actinomycetota</taxon>
        <taxon>Actinomycetes</taxon>
        <taxon>Kitasatosporales</taxon>
        <taxon>Streptomycetaceae</taxon>
        <taxon>Actinacidiphila</taxon>
    </lineage>
</organism>
<evidence type="ECO:0000256" key="1">
    <source>
        <dbReference type="ARBA" id="ARBA00004953"/>
    </source>
</evidence>
<dbReference type="InterPro" id="IPR014777">
    <property type="entry name" value="4pyrrole_Mease_sub1"/>
</dbReference>
<dbReference type="NCBIfam" id="TIGR02469">
    <property type="entry name" value="CbiT"/>
    <property type="match status" value="1"/>
</dbReference>
<dbReference type="GO" id="GO:0008276">
    <property type="term" value="F:protein methyltransferase activity"/>
    <property type="evidence" value="ECO:0007669"/>
    <property type="project" value="InterPro"/>
</dbReference>
<keyword evidence="2" id="KW-0169">Cobalamin biosynthesis</keyword>
<dbReference type="EMBL" id="CAJSLV010000052">
    <property type="protein sequence ID" value="CAG6393971.1"/>
    <property type="molecule type" value="Genomic_DNA"/>
</dbReference>
<dbReference type="NCBIfam" id="TIGR02467">
    <property type="entry name" value="CbiE"/>
    <property type="match status" value="1"/>
</dbReference>
<dbReference type="InterPro" id="IPR006365">
    <property type="entry name" value="Cbl_synth_CobL"/>
</dbReference>
<keyword evidence="3" id="KW-0489">Methyltransferase</keyword>
<dbReference type="PIRSF" id="PIRSF036428">
    <property type="entry name" value="CobL"/>
    <property type="match status" value="1"/>
</dbReference>
<dbReference type="Pfam" id="PF13649">
    <property type="entry name" value="Methyltransf_25"/>
    <property type="match status" value="1"/>
</dbReference>
<evidence type="ECO:0000256" key="4">
    <source>
        <dbReference type="ARBA" id="ARBA00022679"/>
    </source>
</evidence>
<evidence type="ECO:0000256" key="5">
    <source>
        <dbReference type="ARBA" id="ARBA00022691"/>
    </source>
</evidence>
<keyword evidence="5" id="KW-0949">S-adenosyl-L-methionine</keyword>
<dbReference type="InterPro" id="IPR035996">
    <property type="entry name" value="4pyrrol_Methylase_sf"/>
</dbReference>
<dbReference type="Gene3D" id="3.40.50.150">
    <property type="entry name" value="Vaccinia Virus protein VP39"/>
    <property type="match status" value="1"/>
</dbReference>
<feature type="domain" description="Methyltransferase" evidence="7">
    <location>
        <begin position="258"/>
        <end position="325"/>
    </location>
</feature>
<gene>
    <name evidence="8" type="ORF">SCOCK_230072</name>
</gene>
<dbReference type="CDD" id="cd11644">
    <property type="entry name" value="Precorrin-6Y-MT"/>
    <property type="match status" value="1"/>
</dbReference>
<keyword evidence="9" id="KW-1185">Reference proteome</keyword>
<comment type="caution">
    <text evidence="8">The sequence shown here is derived from an EMBL/GenBank/DDBJ whole genome shotgun (WGS) entry which is preliminary data.</text>
</comment>
<dbReference type="PANTHER" id="PTHR43182">
    <property type="entry name" value="COBALT-PRECORRIN-6B C(15)-METHYLTRANSFERASE (DECARBOXYLATING)"/>
    <property type="match status" value="1"/>
</dbReference>
<evidence type="ECO:0000259" key="6">
    <source>
        <dbReference type="Pfam" id="PF00590"/>
    </source>
</evidence>
<comment type="pathway">
    <text evidence="1">Cofactor biosynthesis; adenosylcobalamin biosynthesis.</text>
</comment>
<dbReference type="Pfam" id="PF00590">
    <property type="entry name" value="TP_methylase"/>
    <property type="match status" value="1"/>
</dbReference>
<evidence type="ECO:0000313" key="9">
    <source>
        <dbReference type="Proteomes" id="UP001152519"/>
    </source>
</evidence>